<accession>R6IK18</accession>
<keyword evidence="1" id="KW-0472">Membrane</keyword>
<comment type="caution">
    <text evidence="2">The sequence shown here is derived from an EMBL/GenBank/DDBJ whole genome shotgun (WGS) entry which is preliminary data.</text>
</comment>
<dbReference type="AlphaFoldDB" id="R6IK18"/>
<sequence length="446" mass="48359">MQKQRGSVTVIAIVMLLFLMVVAIVWLPMMTIEKTAASSDYREQQAWYAAEAGYKKAVAALDNKNSNWTWLTPENYIQGSDSGSFGHLSIDGGKADQNGIWYAVGITENNIDLASDYTPEESAAYQITSVGACQGIRKVIRKVHTLGDNGGTGGGEEPEQPPDAYINDSFITSSGALIINNDIDYDPNNKVYYSGYFGDYTVGGQVINKEFVTEPKYKSAASPEVFEKATYPELQSTGATEDRPLSNWNITNGQYWAAKASFSGTKISVANNTVLLIGEQLGIGYMLYKNFLTMDNVEITVPKGKTLEFIICDYGTIKDYDNVVLKNITIKGGGQVSFISGGSIAVNSIKSVDNSRILFIANKNLSLSDPFINADKQLDGGCFLSSAGNMQMLVSGNVTATFYGQMQTAGLISIGGQSGGTGKLVLRFNKIGEKLKMPNMYYLRAA</sequence>
<feature type="transmembrane region" description="Helical" evidence="1">
    <location>
        <begin position="7"/>
        <end position="29"/>
    </location>
</feature>
<gene>
    <name evidence="2" type="ORF">BN533_00831</name>
</gene>
<proteinExistence type="predicted"/>
<protein>
    <recommendedName>
        <fullName evidence="3">Type 4 fimbrial biogenesis protein PilX N-terminal domain-containing protein</fullName>
    </recommendedName>
</protein>
<keyword evidence="1" id="KW-1133">Transmembrane helix</keyword>
<dbReference type="EMBL" id="CBDS010000052">
    <property type="protein sequence ID" value="CDB45706.1"/>
    <property type="molecule type" value="Genomic_DNA"/>
</dbReference>
<reference evidence="2" key="1">
    <citation type="submission" date="2012-11" db="EMBL/GenBank/DDBJ databases">
        <title>Dependencies among metagenomic species, viruses, plasmids and units of genetic variation.</title>
        <authorList>
            <person name="Nielsen H.B."/>
            <person name="Almeida M."/>
            <person name="Juncker A.S."/>
            <person name="Rasmussen S."/>
            <person name="Li J."/>
            <person name="Sunagawa S."/>
            <person name="Plichta D."/>
            <person name="Gautier L."/>
            <person name="Le Chatelier E."/>
            <person name="Peletier E."/>
            <person name="Bonde I."/>
            <person name="Nielsen T."/>
            <person name="Manichanh C."/>
            <person name="Arumugam M."/>
            <person name="Batto J."/>
            <person name="Santos M.B.Q.D."/>
            <person name="Blom N."/>
            <person name="Borruel N."/>
            <person name="Burgdorf K.S."/>
            <person name="Boumezbeur F."/>
            <person name="Casellas F."/>
            <person name="Dore J."/>
            <person name="Guarner F."/>
            <person name="Hansen T."/>
            <person name="Hildebrand F."/>
            <person name="Kaas R.S."/>
            <person name="Kennedy S."/>
            <person name="Kristiansen K."/>
            <person name="Kultima J.R."/>
            <person name="Leonard P."/>
            <person name="Levenez F."/>
            <person name="Lund O."/>
            <person name="Moumen B."/>
            <person name="Le Paslier D."/>
            <person name="Pons N."/>
            <person name="Pedersen O."/>
            <person name="Prifti E."/>
            <person name="Qin J."/>
            <person name="Raes J."/>
            <person name="Tap J."/>
            <person name="Tims S."/>
            <person name="Ussery D.W."/>
            <person name="Yamada T."/>
            <person name="MetaHit consortium"/>
            <person name="Renault P."/>
            <person name="Sicheritz-Ponten T."/>
            <person name="Bork P."/>
            <person name="Wang J."/>
            <person name="Brunak S."/>
            <person name="Ehrlich S.D."/>
        </authorList>
    </citation>
    <scope>NUCLEOTIDE SEQUENCE [LARGE SCALE GENOMIC DNA]</scope>
</reference>
<evidence type="ECO:0000313" key="2">
    <source>
        <dbReference type="EMBL" id="CDB45706.1"/>
    </source>
</evidence>
<dbReference type="HOGENOM" id="CLU_613721_0_0_9"/>
<keyword evidence="1" id="KW-0812">Transmembrane</keyword>
<evidence type="ECO:0000256" key="1">
    <source>
        <dbReference type="SAM" id="Phobius"/>
    </source>
</evidence>
<name>R6IK18_9FIRM</name>
<evidence type="ECO:0008006" key="3">
    <source>
        <dbReference type="Google" id="ProtNLM"/>
    </source>
</evidence>
<dbReference type="RefSeq" id="WP_021717733.1">
    <property type="nucleotide sequence ID" value="NZ_CAUERG010000006.1"/>
</dbReference>
<organism evidence="2">
    <name type="scientific">Phascolarctobacterium faecium</name>
    <dbReference type="NCBI Taxonomy" id="33025"/>
    <lineage>
        <taxon>Bacteria</taxon>
        <taxon>Bacillati</taxon>
        <taxon>Bacillota</taxon>
        <taxon>Negativicutes</taxon>
        <taxon>Acidaminococcales</taxon>
        <taxon>Acidaminococcaceae</taxon>
        <taxon>Phascolarctobacterium</taxon>
    </lineage>
</organism>